<dbReference type="PANTHER" id="PTHR18896">
    <property type="entry name" value="PHOSPHOLIPASE D"/>
    <property type="match status" value="1"/>
</dbReference>
<dbReference type="EC" id="3.1.4.4" evidence="1"/>
<feature type="non-terminal residue" evidence="9">
    <location>
        <position position="1"/>
    </location>
</feature>
<keyword evidence="7" id="KW-0443">Lipid metabolism</keyword>
<keyword evidence="4" id="KW-0378">Hydrolase</keyword>
<dbReference type="InterPro" id="IPR015679">
    <property type="entry name" value="PLipase_D_fam"/>
</dbReference>
<dbReference type="GO" id="GO:0009395">
    <property type="term" value="P:phospholipid catabolic process"/>
    <property type="evidence" value="ECO:0007669"/>
    <property type="project" value="TreeGrafter"/>
</dbReference>
<dbReference type="SUPFAM" id="SSF56024">
    <property type="entry name" value="Phospholipase D/nuclease"/>
    <property type="match status" value="1"/>
</dbReference>
<evidence type="ECO:0000256" key="2">
    <source>
        <dbReference type="ARBA" id="ARBA00022723"/>
    </source>
</evidence>
<dbReference type="EMBL" id="HACA01017702">
    <property type="protein sequence ID" value="CDW35063.1"/>
    <property type="molecule type" value="Transcribed_RNA"/>
</dbReference>
<evidence type="ECO:0000256" key="1">
    <source>
        <dbReference type="ARBA" id="ARBA00012027"/>
    </source>
</evidence>
<evidence type="ECO:0000256" key="6">
    <source>
        <dbReference type="ARBA" id="ARBA00022963"/>
    </source>
</evidence>
<proteinExistence type="predicted"/>
<evidence type="ECO:0000256" key="3">
    <source>
        <dbReference type="ARBA" id="ARBA00022737"/>
    </source>
</evidence>
<dbReference type="Pfam" id="PF12357">
    <property type="entry name" value="PLD_C"/>
    <property type="match status" value="1"/>
</dbReference>
<dbReference type="OrthoDB" id="270970at2759"/>
<feature type="domain" description="PLD phosphodiesterase" evidence="8">
    <location>
        <begin position="85"/>
        <end position="112"/>
    </location>
</feature>
<dbReference type="GO" id="GO:0004630">
    <property type="term" value="F:phospholipase D activity"/>
    <property type="evidence" value="ECO:0007669"/>
    <property type="project" value="UniProtKB-EC"/>
</dbReference>
<keyword evidence="3" id="KW-0677">Repeat</keyword>
<dbReference type="PANTHER" id="PTHR18896:SF60">
    <property type="entry name" value="PHOSPHOLIPASE D"/>
    <property type="match status" value="1"/>
</dbReference>
<dbReference type="SMART" id="SM00155">
    <property type="entry name" value="PLDc"/>
    <property type="match status" value="1"/>
</dbReference>
<sequence length="252" mass="28877">VPLHPEGIPTDSAIQEMLYWQKQTMQMMYTRIAQALHTAKRLGDSYPTDYLMFFCLGKKERRFDVPPTECPLNSRAKKLRKSRRLMIYVHSKLMIVDDSYLITGSANINQRSLDGDRDSELAVGIFQPGAVISESKEGKEDILSPKGEIFKFRMSLFQEHLSRMEASFTEPWTEKCSRSIRESAVQNWKDYEDKNGDPEGHLLIYPIQFNVNVRDDTPVVTLSAMTKNKYFPDTRAKILGSKATSVPNKLTT</sequence>
<dbReference type="InterPro" id="IPR024632">
    <property type="entry name" value="PLipase_D_C"/>
</dbReference>
<dbReference type="GO" id="GO:0005886">
    <property type="term" value="C:plasma membrane"/>
    <property type="evidence" value="ECO:0007669"/>
    <property type="project" value="TreeGrafter"/>
</dbReference>
<name>A0A0K2UA00_LEPSM</name>
<dbReference type="PROSITE" id="PS50035">
    <property type="entry name" value="PLD"/>
    <property type="match status" value="1"/>
</dbReference>
<keyword evidence="5" id="KW-0106">Calcium</keyword>
<dbReference type="InterPro" id="IPR001736">
    <property type="entry name" value="PLipase_D/transphosphatidylase"/>
</dbReference>
<dbReference type="GO" id="GO:0046872">
    <property type="term" value="F:metal ion binding"/>
    <property type="evidence" value="ECO:0007669"/>
    <property type="project" value="UniProtKB-KW"/>
</dbReference>
<accession>A0A0K2UA00</accession>
<evidence type="ECO:0000256" key="5">
    <source>
        <dbReference type="ARBA" id="ARBA00022837"/>
    </source>
</evidence>
<evidence type="ECO:0000313" key="9">
    <source>
        <dbReference type="EMBL" id="CDW35063.1"/>
    </source>
</evidence>
<dbReference type="InterPro" id="IPR025202">
    <property type="entry name" value="PLD-like_dom"/>
</dbReference>
<organism evidence="9">
    <name type="scientific">Lepeophtheirus salmonis</name>
    <name type="common">Salmon louse</name>
    <name type="synonym">Caligus salmonis</name>
    <dbReference type="NCBI Taxonomy" id="72036"/>
    <lineage>
        <taxon>Eukaryota</taxon>
        <taxon>Metazoa</taxon>
        <taxon>Ecdysozoa</taxon>
        <taxon>Arthropoda</taxon>
        <taxon>Crustacea</taxon>
        <taxon>Multicrustacea</taxon>
        <taxon>Hexanauplia</taxon>
        <taxon>Copepoda</taxon>
        <taxon>Siphonostomatoida</taxon>
        <taxon>Caligidae</taxon>
        <taxon>Lepeophtheirus</taxon>
    </lineage>
</organism>
<protein>
    <recommendedName>
        <fullName evidence="1">phospholipase D</fullName>
        <ecNumber evidence="1">3.1.4.4</ecNumber>
    </recommendedName>
</protein>
<evidence type="ECO:0000256" key="7">
    <source>
        <dbReference type="ARBA" id="ARBA00023098"/>
    </source>
</evidence>
<reference evidence="9" key="1">
    <citation type="submission" date="2014-05" db="EMBL/GenBank/DDBJ databases">
        <authorList>
            <person name="Chronopoulou M."/>
        </authorList>
    </citation>
    <scope>NUCLEOTIDE SEQUENCE</scope>
    <source>
        <tissue evidence="9">Whole organism</tissue>
    </source>
</reference>
<keyword evidence="6" id="KW-0442">Lipid degradation</keyword>
<evidence type="ECO:0000259" key="8">
    <source>
        <dbReference type="PROSITE" id="PS50035"/>
    </source>
</evidence>
<keyword evidence="2" id="KW-0479">Metal-binding</keyword>
<dbReference type="Pfam" id="PF13091">
    <property type="entry name" value="PLDc_2"/>
    <property type="match status" value="1"/>
</dbReference>
<dbReference type="AlphaFoldDB" id="A0A0K2UA00"/>
<dbReference type="Gene3D" id="3.30.870.10">
    <property type="entry name" value="Endonuclease Chain A"/>
    <property type="match status" value="1"/>
</dbReference>
<evidence type="ECO:0000256" key="4">
    <source>
        <dbReference type="ARBA" id="ARBA00022801"/>
    </source>
</evidence>